<feature type="transmembrane region" description="Helical" evidence="5">
    <location>
        <begin position="285"/>
        <end position="308"/>
    </location>
</feature>
<dbReference type="GO" id="GO:0016020">
    <property type="term" value="C:membrane"/>
    <property type="evidence" value="ECO:0007669"/>
    <property type="project" value="UniProtKB-SubCell"/>
</dbReference>
<evidence type="ECO:0000313" key="7">
    <source>
        <dbReference type="EMBL" id="MSS35940.1"/>
    </source>
</evidence>
<accession>A0A7X2NJG6</accession>
<gene>
    <name evidence="7" type="ORF">FYJ39_04895</name>
</gene>
<dbReference type="Pfam" id="PF02518">
    <property type="entry name" value="HATPase_c"/>
    <property type="match status" value="1"/>
</dbReference>
<dbReference type="PANTHER" id="PTHR34220">
    <property type="entry name" value="SENSOR HISTIDINE KINASE YPDA"/>
    <property type="match status" value="1"/>
</dbReference>
<name>A0A7X2NJG6_9CLOT</name>
<dbReference type="Gene3D" id="3.30.565.10">
    <property type="entry name" value="Histidine kinase-like ATPase, C-terminal domain"/>
    <property type="match status" value="1"/>
</dbReference>
<organism evidence="7 8">
    <name type="scientific">Clostridium porci</name>
    <dbReference type="NCBI Taxonomy" id="2605778"/>
    <lineage>
        <taxon>Bacteria</taxon>
        <taxon>Bacillati</taxon>
        <taxon>Bacillota</taxon>
        <taxon>Clostridia</taxon>
        <taxon>Eubacteriales</taxon>
        <taxon>Clostridiaceae</taxon>
        <taxon>Clostridium</taxon>
    </lineage>
</organism>
<evidence type="ECO:0000256" key="5">
    <source>
        <dbReference type="SAM" id="Phobius"/>
    </source>
</evidence>
<dbReference type="RefSeq" id="WP_154471330.1">
    <property type="nucleotide sequence ID" value="NZ_VUMD01000003.1"/>
</dbReference>
<evidence type="ECO:0000256" key="3">
    <source>
        <dbReference type="ARBA" id="ARBA00022679"/>
    </source>
</evidence>
<dbReference type="PROSITE" id="PS50885">
    <property type="entry name" value="HAMP"/>
    <property type="match status" value="1"/>
</dbReference>
<dbReference type="PANTHER" id="PTHR34220:SF7">
    <property type="entry name" value="SENSOR HISTIDINE KINASE YPDA"/>
    <property type="match status" value="1"/>
</dbReference>
<dbReference type="Gene3D" id="6.10.340.10">
    <property type="match status" value="1"/>
</dbReference>
<dbReference type="InterPro" id="IPR036890">
    <property type="entry name" value="HATPase_C_sf"/>
</dbReference>
<dbReference type="InterPro" id="IPR050640">
    <property type="entry name" value="Bact_2-comp_sensor_kinase"/>
</dbReference>
<dbReference type="Proteomes" id="UP000429958">
    <property type="component" value="Unassembled WGS sequence"/>
</dbReference>
<dbReference type="GO" id="GO:0000155">
    <property type="term" value="F:phosphorelay sensor kinase activity"/>
    <property type="evidence" value="ECO:0007669"/>
    <property type="project" value="InterPro"/>
</dbReference>
<evidence type="ECO:0000256" key="2">
    <source>
        <dbReference type="ARBA" id="ARBA00022553"/>
    </source>
</evidence>
<dbReference type="InterPro" id="IPR003594">
    <property type="entry name" value="HATPase_dom"/>
</dbReference>
<feature type="domain" description="HAMP" evidence="6">
    <location>
        <begin position="308"/>
        <end position="360"/>
    </location>
</feature>
<dbReference type="AlphaFoldDB" id="A0A7X2NJG6"/>
<evidence type="ECO:0000256" key="1">
    <source>
        <dbReference type="ARBA" id="ARBA00004370"/>
    </source>
</evidence>
<feature type="transmembrane region" description="Helical" evidence="5">
    <location>
        <begin position="21"/>
        <end position="43"/>
    </location>
</feature>
<keyword evidence="8" id="KW-1185">Reference proteome</keyword>
<dbReference type="Pfam" id="PF06580">
    <property type="entry name" value="His_kinase"/>
    <property type="match status" value="1"/>
</dbReference>
<proteinExistence type="predicted"/>
<sequence length="605" mass="69462">MIKKREKKRTLRTEITIRTMLISVCMMLLVCAVILCVFFSFFYKKTQKNIEYVLTNVSQQFQSHMQFIEDGAVSIRHNAMLEDFFSGEVFERSIAEAQLSYSMELFSDRNTIERYIPFVTSVYLFNNRDDCVYEHYYASTVALEKLQEERYARLQRQFKKSSRQYQSTVDEKSMNLCFRIYGDDMEERGICIAEISRDAVGIVLSEVTVYKKGSWAVLSSDGQIIDFFGEQSYIEKLKTSENGWQGKRRIDGEAVIGCADISGFGIRSVITVGQENIFFMLTPTMLIMGSGLLLALVATGFAAFGASYQFTRPITRMIESIRAFGRPDLDVRMENASIQEFHEIGIVFNEMADRIKYLITQVYEKQILATQSQVKYLQAQINPHFQFNILAMLGIQAKMAGNEEVYEGLQAFSKLVQGKIFREKEIKIKVSEELEIVRFYLYLQSSRFRDKISYEIVLEDEAINEDLIPRLLIEPLVENAVSHGLEPKRGHGVIKVRLYESREITQKEEEHKEKSRKDRLHICVEDDGVGFDAEKIIAADTDGKGWIEKQEHTHTGLENTKRLLQILYGDEHEFKISGGKGKGTKIEIVLLAERSGEYVEGNGCG</sequence>
<comment type="subcellular location">
    <subcellularLocation>
        <location evidence="1">Membrane</location>
    </subcellularLocation>
</comment>
<dbReference type="InterPro" id="IPR003660">
    <property type="entry name" value="HAMP_dom"/>
</dbReference>
<reference evidence="7 8" key="1">
    <citation type="submission" date="2019-08" db="EMBL/GenBank/DDBJ databases">
        <title>In-depth cultivation of the pig gut microbiome towards novel bacterial diversity and tailored functional studies.</title>
        <authorList>
            <person name="Wylensek D."/>
            <person name="Hitch T.C.A."/>
            <person name="Clavel T."/>
        </authorList>
    </citation>
    <scope>NUCLEOTIDE SEQUENCE [LARGE SCALE GENOMIC DNA]</scope>
    <source>
        <strain evidence="7 8">WCA-389-WT-23D1</strain>
    </source>
</reference>
<evidence type="ECO:0000256" key="4">
    <source>
        <dbReference type="ARBA" id="ARBA00022777"/>
    </source>
</evidence>
<keyword evidence="5" id="KW-0812">Transmembrane</keyword>
<dbReference type="Pfam" id="PF00672">
    <property type="entry name" value="HAMP"/>
    <property type="match status" value="1"/>
</dbReference>
<evidence type="ECO:0000259" key="6">
    <source>
        <dbReference type="PROSITE" id="PS50885"/>
    </source>
</evidence>
<evidence type="ECO:0000313" key="8">
    <source>
        <dbReference type="Proteomes" id="UP000429958"/>
    </source>
</evidence>
<keyword evidence="3" id="KW-0808">Transferase</keyword>
<dbReference type="CDD" id="cd06225">
    <property type="entry name" value="HAMP"/>
    <property type="match status" value="1"/>
</dbReference>
<comment type="caution">
    <text evidence="7">The sequence shown here is derived from an EMBL/GenBank/DDBJ whole genome shotgun (WGS) entry which is preliminary data.</text>
</comment>
<keyword evidence="5" id="KW-1133">Transmembrane helix</keyword>
<dbReference type="SUPFAM" id="SSF55874">
    <property type="entry name" value="ATPase domain of HSP90 chaperone/DNA topoisomerase II/histidine kinase"/>
    <property type="match status" value="1"/>
</dbReference>
<keyword evidence="2" id="KW-0597">Phosphoprotein</keyword>
<dbReference type="InterPro" id="IPR010559">
    <property type="entry name" value="Sig_transdc_His_kin_internal"/>
</dbReference>
<protein>
    <submittedName>
        <fullName evidence="7">HAMP domain-containing protein</fullName>
    </submittedName>
</protein>
<dbReference type="SMART" id="SM00304">
    <property type="entry name" value="HAMP"/>
    <property type="match status" value="1"/>
</dbReference>
<keyword evidence="5" id="KW-0472">Membrane</keyword>
<dbReference type="EMBL" id="VUMD01000003">
    <property type="protein sequence ID" value="MSS35940.1"/>
    <property type="molecule type" value="Genomic_DNA"/>
</dbReference>
<keyword evidence="4" id="KW-0418">Kinase</keyword>